<reference evidence="4 5" key="1">
    <citation type="journal article" date="2016" name="Nat. Commun.">
        <title>Ectomycorrhizal ecology is imprinted in the genome of the dominant symbiotic fungus Cenococcum geophilum.</title>
        <authorList>
            <consortium name="DOE Joint Genome Institute"/>
            <person name="Peter M."/>
            <person name="Kohler A."/>
            <person name="Ohm R.A."/>
            <person name="Kuo A."/>
            <person name="Krutzmann J."/>
            <person name="Morin E."/>
            <person name="Arend M."/>
            <person name="Barry K.W."/>
            <person name="Binder M."/>
            <person name="Choi C."/>
            <person name="Clum A."/>
            <person name="Copeland A."/>
            <person name="Grisel N."/>
            <person name="Haridas S."/>
            <person name="Kipfer T."/>
            <person name="LaButti K."/>
            <person name="Lindquist E."/>
            <person name="Lipzen A."/>
            <person name="Maire R."/>
            <person name="Meier B."/>
            <person name="Mihaltcheva S."/>
            <person name="Molinier V."/>
            <person name="Murat C."/>
            <person name="Poggeler S."/>
            <person name="Quandt C.A."/>
            <person name="Sperisen C."/>
            <person name="Tritt A."/>
            <person name="Tisserant E."/>
            <person name="Crous P.W."/>
            <person name="Henrissat B."/>
            <person name="Nehls U."/>
            <person name="Egli S."/>
            <person name="Spatafora J.W."/>
            <person name="Grigoriev I.V."/>
            <person name="Martin F.M."/>
        </authorList>
    </citation>
    <scope>NUCLEOTIDE SEQUENCE [LARGE SCALE GENOMIC DNA]</scope>
    <source>
        <strain evidence="4 5">CBS 459.81</strain>
    </source>
</reference>
<dbReference type="InterPro" id="IPR052587">
    <property type="entry name" value="TELO2-interacting_protein_1"/>
</dbReference>
<feature type="domain" description="TTI1 C-terminal TPR" evidence="3">
    <location>
        <begin position="779"/>
        <end position="901"/>
    </location>
</feature>
<dbReference type="PANTHER" id="PTHR18460:SF3">
    <property type="entry name" value="TELO2-INTERACTING PROTEIN 1 HOMOLOG"/>
    <property type="match status" value="1"/>
</dbReference>
<feature type="domain" description="TTI1 N-terminal TPR" evidence="2">
    <location>
        <begin position="8"/>
        <end position="342"/>
    </location>
</feature>
<gene>
    <name evidence="4" type="ORF">K432DRAFT_402706</name>
</gene>
<name>A0A8E2EEY2_9PEZI</name>
<dbReference type="InterPro" id="IPR011989">
    <property type="entry name" value="ARM-like"/>
</dbReference>
<dbReference type="InterPro" id="IPR016024">
    <property type="entry name" value="ARM-type_fold"/>
</dbReference>
<dbReference type="AlphaFoldDB" id="A0A8E2EEY2"/>
<dbReference type="InterPro" id="IPR016441">
    <property type="entry name" value="Tti1"/>
</dbReference>
<dbReference type="GO" id="GO:0005737">
    <property type="term" value="C:cytoplasm"/>
    <property type="evidence" value="ECO:0007669"/>
    <property type="project" value="TreeGrafter"/>
</dbReference>
<dbReference type="Pfam" id="PF24173">
    <property type="entry name" value="TPR_TTI1_N"/>
    <property type="match status" value="1"/>
</dbReference>
<organism evidence="4 5">
    <name type="scientific">Lepidopterella palustris CBS 459.81</name>
    <dbReference type="NCBI Taxonomy" id="1314670"/>
    <lineage>
        <taxon>Eukaryota</taxon>
        <taxon>Fungi</taxon>
        <taxon>Dikarya</taxon>
        <taxon>Ascomycota</taxon>
        <taxon>Pezizomycotina</taxon>
        <taxon>Dothideomycetes</taxon>
        <taxon>Pleosporomycetidae</taxon>
        <taxon>Mytilinidiales</taxon>
        <taxon>Argynnaceae</taxon>
        <taxon>Lepidopterella</taxon>
    </lineage>
</organism>
<dbReference type="Proteomes" id="UP000250266">
    <property type="component" value="Unassembled WGS sequence"/>
</dbReference>
<evidence type="ECO:0000313" key="5">
    <source>
        <dbReference type="Proteomes" id="UP000250266"/>
    </source>
</evidence>
<dbReference type="SUPFAM" id="SSF48371">
    <property type="entry name" value="ARM repeat"/>
    <property type="match status" value="1"/>
</dbReference>
<evidence type="ECO:0000313" key="4">
    <source>
        <dbReference type="EMBL" id="OCK82686.1"/>
    </source>
</evidence>
<keyword evidence="5" id="KW-1185">Reference proteome</keyword>
<evidence type="ECO:0000256" key="1">
    <source>
        <dbReference type="SAM" id="MobiDB-lite"/>
    </source>
</evidence>
<feature type="region of interest" description="Disordered" evidence="1">
    <location>
        <begin position="769"/>
        <end position="810"/>
    </location>
</feature>
<dbReference type="InterPro" id="IPR049362">
    <property type="entry name" value="TTI1_rpt"/>
</dbReference>
<feature type="compositionally biased region" description="Basic and acidic residues" evidence="1">
    <location>
        <begin position="769"/>
        <end position="779"/>
    </location>
</feature>
<dbReference type="OrthoDB" id="49511at2759"/>
<dbReference type="PIRSF" id="PIRSF005250">
    <property type="entry name" value="UCP005250"/>
    <property type="match status" value="1"/>
</dbReference>
<evidence type="ECO:0000259" key="2">
    <source>
        <dbReference type="Pfam" id="PF24173"/>
    </source>
</evidence>
<dbReference type="InterPro" id="IPR057566">
    <property type="entry name" value="TPR_TTI1_N"/>
</dbReference>
<proteinExistence type="predicted"/>
<dbReference type="EMBL" id="KV744881">
    <property type="protein sequence ID" value="OCK82686.1"/>
    <property type="molecule type" value="Genomic_DNA"/>
</dbReference>
<sequence length="1063" mass="117724">MERRNQVFQILKPPCVRLSQAALGLAGKSPNSKAVVASLNELLKTLQQVSGTPEALDEKLADYVFFPLSHVLRESQKLPIRALELSLQCLSILLRTGWRSQIAPNLGGQLLILLTFLASPSSAEQKISATSEELQSASFECLSGLFFSLSATTVGRESLITLANIPSLGHAVTIILEGIMDGPSNEVQLSALKALEAVCSAVKDRDVLANFLPGIVSAITKVLTPSTKSRRFVRLLEGGLDLLSLLFQVVLCDEQTKTLRSSSSMSSEPLESGKVLTSSWLKATAGQIKIALANILKLRQHERIEVRQALLRFCIKIIQECRTSLSGSVSMLLETVVSLSGADNEDDIERALKQITVADPTLIDLLRSSLHGWVISLPRLMRSSDDKAKHKIIHQVSVAFRLLNDQGVDLTIVDRVIASSLRDSITNVLTDSKGVGSVISSTPTNALVESRGWLQDGRSTSFQSLIMSSRTQEDTVEELKLLLEQLAVSDSSLMVARDLVDSIRSNRAEPQLASFWLSLNLLQFNIKHNVELEDFLDFGSSQLGVQTELLEELYSFSLSILTNSDSDSDSDWRFHALALETVALQATQEKADFRIELVDALYPVIHLVGSSNSALRNHAITCLNVISDACGYSETSGMIVSNVDYLVNAVALKMNTFDISPQAPQVLLMMIRLSGPSLLPYLDDLIESIFASLEYFHGYPKLVELLFSVLKGIAEEGVKSPQLAIAAGEDHLHHKSPWKLATITEVADSIKKLKADAVMTDEEKAERFAEAFPHRPWKEPDEEEQDSEINPKEPEDDRPSEAPELPPPAPKTFNLLLKISQLTQHYLTSSSPSLRTSLLSLLNTTFPTLAKHENSFLPLINTLWPVLLPRLDDPEAYVVSSALDVIGIMSTHAGDFMKGRIEGTWEDLKTIHRRALHSKNQPAAYYGREPLTQIASQRSRDPGPIVFSLSQIVAQPQSQEYYVDAPTRMIWESLVRLLMVIVEYVAVSDEIFDDILDMLDPILDERGDVRTALENRNSDAVWLRDLKKQTLTMRKEGNKNLSAFKIPKPIGRPEWHFAEIQVR</sequence>
<dbReference type="Pfam" id="PF24181">
    <property type="entry name" value="TPR_TTI1_C"/>
    <property type="match status" value="1"/>
</dbReference>
<feature type="compositionally biased region" description="Basic and acidic residues" evidence="1">
    <location>
        <begin position="789"/>
        <end position="801"/>
    </location>
</feature>
<protein>
    <submittedName>
        <fullName evidence="4">HEAT repeat protein-like protein</fullName>
    </submittedName>
</protein>
<dbReference type="InterPro" id="IPR057567">
    <property type="entry name" value="TPR_TTI1_C"/>
</dbReference>
<accession>A0A8E2EEY2</accession>
<evidence type="ECO:0000259" key="3">
    <source>
        <dbReference type="Pfam" id="PF24181"/>
    </source>
</evidence>
<dbReference type="Pfam" id="PF21547">
    <property type="entry name" value="TTI1"/>
    <property type="match status" value="1"/>
</dbReference>
<dbReference type="Gene3D" id="1.25.10.10">
    <property type="entry name" value="Leucine-rich Repeat Variant"/>
    <property type="match status" value="2"/>
</dbReference>
<dbReference type="PANTHER" id="PTHR18460">
    <property type="entry name" value="TEL2 INTERACTING PROTEIN 1 TTI1 FAMILY MEMBER"/>
    <property type="match status" value="1"/>
</dbReference>